<accession>T2IHB9</accession>
<dbReference type="EMBL" id="CAQK01000727">
    <property type="protein sequence ID" value="CCQ52891.1"/>
    <property type="molecule type" value="Genomic_DNA"/>
</dbReference>
<sequence length="220" mass="24814">MSPEMNLNTIKSPKPPRLLLEDLFAFAPNREILGGTSYFIGEKSGNVLIDCPVYHPDYLSFINKQGGVKWLFLSHRGGISPSLKSWQQALNCHVIIQEQEAYLLPTMTVTSFEKEMAIAESMTIIWTPGHSTGSSCLYWQRHGGVLFTGRHLLPDRKGFPVPLKLDKTFHWGRQLQSVALLCDRFFPDTLHYICPGANTRLLGETGLIDDAYQSLTRFAE</sequence>
<dbReference type="SMART" id="SM00849">
    <property type="entry name" value="Lactamase_B"/>
    <property type="match status" value="1"/>
</dbReference>
<dbReference type="InterPro" id="IPR001279">
    <property type="entry name" value="Metallo-B-lactamas"/>
</dbReference>
<comment type="caution">
    <text evidence="2">The sequence shown here is derived from an EMBL/GenBank/DDBJ whole genome shotgun (WGS) entry which is preliminary data.</text>
</comment>
<dbReference type="SUPFAM" id="SSF56281">
    <property type="entry name" value="Metallo-hydrolase/oxidoreductase"/>
    <property type="match status" value="1"/>
</dbReference>
<dbReference type="Proteomes" id="UP000018348">
    <property type="component" value="Unassembled WGS sequence"/>
</dbReference>
<evidence type="ECO:0000259" key="1">
    <source>
        <dbReference type="SMART" id="SM00849"/>
    </source>
</evidence>
<evidence type="ECO:0000313" key="2">
    <source>
        <dbReference type="EMBL" id="CCQ52891.1"/>
    </source>
</evidence>
<gene>
    <name evidence="2" type="ORF">CWATWH8502_1411</name>
</gene>
<dbReference type="InterPro" id="IPR036866">
    <property type="entry name" value="RibonucZ/Hydroxyglut_hydro"/>
</dbReference>
<organism evidence="2 3">
    <name type="scientific">Crocosphaera watsonii WH 8502</name>
    <dbReference type="NCBI Taxonomy" id="423474"/>
    <lineage>
        <taxon>Bacteria</taxon>
        <taxon>Bacillati</taxon>
        <taxon>Cyanobacteriota</taxon>
        <taxon>Cyanophyceae</taxon>
        <taxon>Oscillatoriophycideae</taxon>
        <taxon>Chroococcales</taxon>
        <taxon>Aphanothecaceae</taxon>
        <taxon>Crocosphaera</taxon>
    </lineage>
</organism>
<dbReference type="PANTHER" id="PTHR42773:SF3">
    <property type="entry name" value="SLR0630 PROTEIN"/>
    <property type="match status" value="1"/>
</dbReference>
<reference evidence="2 3" key="2">
    <citation type="submission" date="2013-09" db="EMBL/GenBank/DDBJ databases">
        <title>Whole genome comparison of six Crocosphaera watsonii strains with differing phenotypes.</title>
        <authorList>
            <person name="Bench S.R."/>
            <person name="Heller P."/>
            <person name="Frank I."/>
            <person name="Arciniega M."/>
            <person name="Shilova I.N."/>
            <person name="Zehr J.P."/>
        </authorList>
    </citation>
    <scope>NUCLEOTIDE SEQUENCE [LARGE SCALE GENOMIC DNA]</scope>
    <source>
        <strain evidence="2 3">WH 8502</strain>
    </source>
</reference>
<evidence type="ECO:0000313" key="3">
    <source>
        <dbReference type="Proteomes" id="UP000018348"/>
    </source>
</evidence>
<name>T2IHB9_CROWT</name>
<proteinExistence type="predicted"/>
<feature type="domain" description="Metallo-beta-lactamase" evidence="1">
    <location>
        <begin position="34"/>
        <end position="189"/>
    </location>
</feature>
<dbReference type="AlphaFoldDB" id="T2IHB9"/>
<reference evidence="2 3" key="1">
    <citation type="submission" date="2013-01" db="EMBL/GenBank/DDBJ databases">
        <authorList>
            <person name="Bench S."/>
        </authorList>
    </citation>
    <scope>NUCLEOTIDE SEQUENCE [LARGE SCALE GENOMIC DNA]</scope>
    <source>
        <strain evidence="2 3">WH 8502</strain>
    </source>
</reference>
<dbReference type="Gene3D" id="3.60.15.10">
    <property type="entry name" value="Ribonuclease Z/Hydroxyacylglutathione hydrolase-like"/>
    <property type="match status" value="1"/>
</dbReference>
<dbReference type="PANTHER" id="PTHR42773">
    <property type="entry name" value="METALLO-BETA-LACTAMASE-RELATED"/>
    <property type="match status" value="1"/>
</dbReference>
<protein>
    <recommendedName>
        <fullName evidence="1">Metallo-beta-lactamase domain-containing protein</fullName>
    </recommendedName>
</protein>